<dbReference type="PROSITE" id="PS51257">
    <property type="entry name" value="PROKAR_LIPOPROTEIN"/>
    <property type="match status" value="1"/>
</dbReference>
<evidence type="ECO:0000256" key="3">
    <source>
        <dbReference type="ARBA" id="ARBA00022801"/>
    </source>
</evidence>
<dbReference type="Proteomes" id="UP000659344">
    <property type="component" value="Unassembled WGS sequence"/>
</dbReference>
<evidence type="ECO:0000259" key="6">
    <source>
        <dbReference type="PROSITE" id="PS51935"/>
    </source>
</evidence>
<keyword evidence="8" id="KW-1185">Reference proteome</keyword>
<dbReference type="InterPro" id="IPR038765">
    <property type="entry name" value="Papain-like_cys_pep_sf"/>
</dbReference>
<accession>A0ABQ1Y9L0</accession>
<keyword evidence="4" id="KW-0788">Thiol protease</keyword>
<evidence type="ECO:0000256" key="5">
    <source>
        <dbReference type="SAM" id="SignalP"/>
    </source>
</evidence>
<dbReference type="SUPFAM" id="SSF54001">
    <property type="entry name" value="Cysteine proteinases"/>
    <property type="match status" value="1"/>
</dbReference>
<keyword evidence="2" id="KW-0645">Protease</keyword>
<dbReference type="PROSITE" id="PS51935">
    <property type="entry name" value="NLPC_P60"/>
    <property type="match status" value="1"/>
</dbReference>
<proteinExistence type="inferred from homology"/>
<organism evidence="7 8">
    <name type="scientific">Paenibacillus segetis</name>
    <dbReference type="NCBI Taxonomy" id="1325360"/>
    <lineage>
        <taxon>Bacteria</taxon>
        <taxon>Bacillati</taxon>
        <taxon>Bacillota</taxon>
        <taxon>Bacilli</taxon>
        <taxon>Bacillales</taxon>
        <taxon>Paenibacillaceae</taxon>
        <taxon>Paenibacillus</taxon>
    </lineage>
</organism>
<feature type="domain" description="NlpC/P60" evidence="6">
    <location>
        <begin position="169"/>
        <end position="298"/>
    </location>
</feature>
<evidence type="ECO:0000256" key="2">
    <source>
        <dbReference type="ARBA" id="ARBA00022670"/>
    </source>
</evidence>
<name>A0ABQ1Y9L0_9BACL</name>
<dbReference type="Gene3D" id="3.30.457.10">
    <property type="entry name" value="Copper amine oxidase-like, N-terminal domain"/>
    <property type="match status" value="1"/>
</dbReference>
<evidence type="ECO:0000256" key="1">
    <source>
        <dbReference type="ARBA" id="ARBA00007074"/>
    </source>
</evidence>
<dbReference type="RefSeq" id="WP_188536642.1">
    <property type="nucleotide sequence ID" value="NZ_BMFT01000001.1"/>
</dbReference>
<feature type="chain" id="PRO_5046573524" description="NlpC/P60 domain-containing protein" evidence="5">
    <location>
        <begin position="27"/>
        <end position="298"/>
    </location>
</feature>
<gene>
    <name evidence="7" type="ORF">GCM10008013_11260</name>
</gene>
<evidence type="ECO:0000256" key="4">
    <source>
        <dbReference type="ARBA" id="ARBA00022807"/>
    </source>
</evidence>
<dbReference type="SUPFAM" id="SSF55383">
    <property type="entry name" value="Copper amine oxidase, domain N"/>
    <property type="match status" value="1"/>
</dbReference>
<dbReference type="Pfam" id="PF07833">
    <property type="entry name" value="Cu_amine_oxidN1"/>
    <property type="match status" value="1"/>
</dbReference>
<evidence type="ECO:0000313" key="7">
    <source>
        <dbReference type="EMBL" id="GGH16472.1"/>
    </source>
</evidence>
<reference evidence="8" key="1">
    <citation type="journal article" date="2019" name="Int. J. Syst. Evol. Microbiol.">
        <title>The Global Catalogue of Microorganisms (GCM) 10K type strain sequencing project: providing services to taxonomists for standard genome sequencing and annotation.</title>
        <authorList>
            <consortium name="The Broad Institute Genomics Platform"/>
            <consortium name="The Broad Institute Genome Sequencing Center for Infectious Disease"/>
            <person name="Wu L."/>
            <person name="Ma J."/>
        </authorList>
    </citation>
    <scope>NUCLEOTIDE SEQUENCE [LARGE SCALE GENOMIC DNA]</scope>
    <source>
        <strain evidence="8">CGMCC 1.12769</strain>
    </source>
</reference>
<evidence type="ECO:0000313" key="8">
    <source>
        <dbReference type="Proteomes" id="UP000659344"/>
    </source>
</evidence>
<dbReference type="InterPro" id="IPR012854">
    <property type="entry name" value="Cu_amine_oxidase-like_N"/>
</dbReference>
<dbReference type="InterPro" id="IPR036582">
    <property type="entry name" value="Mao_N_sf"/>
</dbReference>
<dbReference type="InterPro" id="IPR000064">
    <property type="entry name" value="NLP_P60_dom"/>
</dbReference>
<dbReference type="PANTHER" id="PTHR47053">
    <property type="entry name" value="MUREIN DD-ENDOPEPTIDASE MEPH-RELATED"/>
    <property type="match status" value="1"/>
</dbReference>
<dbReference type="InterPro" id="IPR051202">
    <property type="entry name" value="Peptidase_C40"/>
</dbReference>
<comment type="similarity">
    <text evidence="1">Belongs to the peptidase C40 family.</text>
</comment>
<comment type="caution">
    <text evidence="7">The sequence shown here is derived from an EMBL/GenBank/DDBJ whole genome shotgun (WGS) entry which is preliminary data.</text>
</comment>
<dbReference type="Pfam" id="PF00877">
    <property type="entry name" value="NLPC_P60"/>
    <property type="match status" value="1"/>
</dbReference>
<keyword evidence="5" id="KW-0732">Signal</keyword>
<protein>
    <recommendedName>
        <fullName evidence="6">NlpC/P60 domain-containing protein</fullName>
    </recommendedName>
</protein>
<dbReference type="EMBL" id="BMFT01000001">
    <property type="protein sequence ID" value="GGH16472.1"/>
    <property type="molecule type" value="Genomic_DNA"/>
</dbReference>
<sequence length="298" mass="33322">MRNLRFKLLCSRLLVGVLLITTVACGNKQSQLKVQSANRTWDTVIPTEIGINVGNTAWVPLKEVVTALGLHLKQTDDKINIGYSDVMFEVQLNKNSAKSYGQSISLSQGPIVQNGQVYMTAKSLSELLHTETKVDPWKRTLHIGPIRNDNGITNTNPSNERNFGMLGIAENRDELVSYAKKFLGVPYEFGAAPYEQSKTFDCSSFTQHVFKRFDTNLPRLAREQAKVGKSVERSQLQAGDLIFFTVKGRFESDKIPGHVGIYIGDGKFIHTWGDPGVQISPIDSGYWKDVVLSMRRIQ</sequence>
<dbReference type="Gene3D" id="3.90.1720.10">
    <property type="entry name" value="endopeptidase domain like (from Nostoc punctiforme)"/>
    <property type="match status" value="1"/>
</dbReference>
<dbReference type="PANTHER" id="PTHR47053:SF1">
    <property type="entry name" value="MUREIN DD-ENDOPEPTIDASE MEPH-RELATED"/>
    <property type="match status" value="1"/>
</dbReference>
<feature type="signal peptide" evidence="5">
    <location>
        <begin position="1"/>
        <end position="26"/>
    </location>
</feature>
<keyword evidence="3" id="KW-0378">Hydrolase</keyword>